<evidence type="ECO:0000256" key="5">
    <source>
        <dbReference type="SAM" id="Phobius"/>
    </source>
</evidence>
<feature type="transmembrane region" description="Helical" evidence="5">
    <location>
        <begin position="83"/>
        <end position="102"/>
    </location>
</feature>
<feature type="transmembrane region" description="Helical" evidence="5">
    <location>
        <begin position="500"/>
        <end position="521"/>
    </location>
</feature>
<evidence type="ECO:0000256" key="3">
    <source>
        <dbReference type="ARBA" id="ARBA00022989"/>
    </source>
</evidence>
<feature type="transmembrane region" description="Helical" evidence="5">
    <location>
        <begin position="123"/>
        <end position="142"/>
    </location>
</feature>
<name>A0A1I2HEG8_9BACT</name>
<feature type="transmembrane region" description="Helical" evidence="5">
    <location>
        <begin position="13"/>
        <end position="33"/>
    </location>
</feature>
<feature type="transmembrane region" description="Helical" evidence="5">
    <location>
        <begin position="452"/>
        <end position="468"/>
    </location>
</feature>
<dbReference type="AlphaFoldDB" id="A0A1I2HEG8"/>
<feature type="transmembrane region" description="Helical" evidence="5">
    <location>
        <begin position="412"/>
        <end position="432"/>
    </location>
</feature>
<feature type="transmembrane region" description="Helical" evidence="5">
    <location>
        <begin position="257"/>
        <end position="279"/>
    </location>
</feature>
<accession>A0A1I2HEG8</accession>
<evidence type="ECO:0000256" key="2">
    <source>
        <dbReference type="ARBA" id="ARBA00022692"/>
    </source>
</evidence>
<feature type="transmembrane region" description="Helical" evidence="5">
    <location>
        <begin position="316"/>
        <end position="336"/>
    </location>
</feature>
<feature type="transmembrane region" description="Helical" evidence="5">
    <location>
        <begin position="342"/>
        <end position="362"/>
    </location>
</feature>
<dbReference type="GO" id="GO:0005886">
    <property type="term" value="C:plasma membrane"/>
    <property type="evidence" value="ECO:0007669"/>
    <property type="project" value="TreeGrafter"/>
</dbReference>
<sequence length="556" mass="60458">MKTTQTKNKPFRFSLPILGLFLGFSIFVLFLALPTFDSFKELLQSKYPNQSAENIAIAAESMQKSFGLLLMMIIWWLTEAVPIPVTALVPAVMIPFLDIYKINESSIKKITNLEILSNYADPIVFLFLGGFVLASAMTYHHLDRRITFNLLSYPIFTKTPQRLLLGLMLATAFTSMWINNTAVAAMLMPIGIGIAHSTASLSGEKADAHAVSNFAACIAISIAYSASIGGVATIVGSTPNGIVVSVLKQQGIASMNFLSWLAYGLPIMLMLLLFTYFYLSNALSFKGVSFENIEEKVKVELKSLGKMKSGERRTMYVFLITAFCWLLLPFLKGVFIPSIDKIVSAIDTWVVAMLSALALFFIPEGKVTSKKTVSHPLKDLSEEEIEGLASALDAPKAVENTRLVSWEHAQKTVDWGALILFGGGLAMSKILFETQSVEFIAKQISMLLGQPPLWVFVLVITLSVNLLTEVSSNTAVASIMTPIAISIAITSGFSPVALSLAIAFGASMAFMLPIATPPNAIAYGTGLIKIRQMVSVGFVLNIISTLIITLVIMLNS</sequence>
<protein>
    <submittedName>
        <fullName evidence="6">Solute carrier family 13 (Sodium-dependent dicarboxylate transporter), member 2/3/5</fullName>
    </submittedName>
</protein>
<dbReference type="CDD" id="cd01115">
    <property type="entry name" value="SLC13_permease"/>
    <property type="match status" value="1"/>
</dbReference>
<keyword evidence="7" id="KW-1185">Reference proteome</keyword>
<dbReference type="InterPro" id="IPR001898">
    <property type="entry name" value="SLC13A/DASS"/>
</dbReference>
<feature type="transmembrane region" description="Helical" evidence="5">
    <location>
        <begin position="211"/>
        <end position="237"/>
    </location>
</feature>
<evidence type="ECO:0000256" key="4">
    <source>
        <dbReference type="ARBA" id="ARBA00023136"/>
    </source>
</evidence>
<evidence type="ECO:0000313" key="6">
    <source>
        <dbReference type="EMBL" id="SFF27783.1"/>
    </source>
</evidence>
<organism evidence="6 7">
    <name type="scientific">Thermoflexibacter ruber</name>
    <dbReference type="NCBI Taxonomy" id="1003"/>
    <lineage>
        <taxon>Bacteria</taxon>
        <taxon>Pseudomonadati</taxon>
        <taxon>Bacteroidota</taxon>
        <taxon>Cytophagia</taxon>
        <taxon>Cytophagales</taxon>
        <taxon>Thermoflexibacteraceae</taxon>
        <taxon>Thermoflexibacter</taxon>
    </lineage>
</organism>
<keyword evidence="4 5" id="KW-0472">Membrane</keyword>
<proteinExistence type="predicted"/>
<dbReference type="PANTHER" id="PTHR10283:SF82">
    <property type="entry name" value="SOLUTE CARRIER FAMILY 13 MEMBER 2"/>
    <property type="match status" value="1"/>
</dbReference>
<feature type="transmembrane region" description="Helical" evidence="5">
    <location>
        <begin position="533"/>
        <end position="554"/>
    </location>
</feature>
<evidence type="ECO:0000313" key="7">
    <source>
        <dbReference type="Proteomes" id="UP000199513"/>
    </source>
</evidence>
<feature type="transmembrane region" description="Helical" evidence="5">
    <location>
        <begin position="475"/>
        <end position="494"/>
    </location>
</feature>
<dbReference type="GO" id="GO:1905039">
    <property type="term" value="P:carboxylic acid transmembrane transport"/>
    <property type="evidence" value="ECO:0007669"/>
    <property type="project" value="UniProtKB-ARBA"/>
</dbReference>
<evidence type="ECO:0000256" key="1">
    <source>
        <dbReference type="ARBA" id="ARBA00004141"/>
    </source>
</evidence>
<dbReference type="RefSeq" id="WP_177217378.1">
    <property type="nucleotide sequence ID" value="NZ_FONY01000023.1"/>
</dbReference>
<gene>
    <name evidence="6" type="ORF">SAMN04488541_102344</name>
</gene>
<keyword evidence="2 5" id="KW-0812">Transmembrane</keyword>
<comment type="subcellular location">
    <subcellularLocation>
        <location evidence="1">Membrane</location>
        <topology evidence="1">Multi-pass membrane protein</topology>
    </subcellularLocation>
</comment>
<dbReference type="Pfam" id="PF00939">
    <property type="entry name" value="Na_sulph_symp"/>
    <property type="match status" value="1"/>
</dbReference>
<dbReference type="EMBL" id="FONY01000023">
    <property type="protein sequence ID" value="SFF27783.1"/>
    <property type="molecule type" value="Genomic_DNA"/>
</dbReference>
<feature type="transmembrane region" description="Helical" evidence="5">
    <location>
        <begin position="162"/>
        <end position="190"/>
    </location>
</feature>
<keyword evidence="3 5" id="KW-1133">Transmembrane helix</keyword>
<dbReference type="Proteomes" id="UP000199513">
    <property type="component" value="Unassembled WGS sequence"/>
</dbReference>
<dbReference type="GO" id="GO:0008514">
    <property type="term" value="F:organic anion transmembrane transporter activity"/>
    <property type="evidence" value="ECO:0007669"/>
    <property type="project" value="UniProtKB-ARBA"/>
</dbReference>
<dbReference type="STRING" id="1003.SAMN04488541_102344"/>
<reference evidence="6 7" key="1">
    <citation type="submission" date="2016-10" db="EMBL/GenBank/DDBJ databases">
        <authorList>
            <person name="de Groot N.N."/>
        </authorList>
    </citation>
    <scope>NUCLEOTIDE SEQUENCE [LARGE SCALE GENOMIC DNA]</scope>
    <source>
        <strain>GEY</strain>
        <strain evidence="7">DSM 9560</strain>
    </source>
</reference>
<dbReference type="PANTHER" id="PTHR10283">
    <property type="entry name" value="SOLUTE CARRIER FAMILY 13 MEMBER"/>
    <property type="match status" value="1"/>
</dbReference>